<name>A0A926P3T7_9HYPH</name>
<dbReference type="Proteomes" id="UP000598467">
    <property type="component" value="Unassembled WGS sequence"/>
</dbReference>
<proteinExistence type="predicted"/>
<evidence type="ECO:0000313" key="1">
    <source>
        <dbReference type="EMBL" id="MBD1549675.1"/>
    </source>
</evidence>
<evidence type="ECO:0000313" key="2">
    <source>
        <dbReference type="Proteomes" id="UP000598467"/>
    </source>
</evidence>
<reference evidence="1" key="1">
    <citation type="submission" date="2020-05" db="EMBL/GenBank/DDBJ databases">
        <title>Identification of trans-AT polyketide cluster in two marine bacteria, producers of a novel glutaramide-containing polyketide sesbanimide D and analogs.</title>
        <authorList>
            <person name="Kacar D."/>
            <person name="Rodriguez P."/>
            <person name="Canedo L."/>
            <person name="Gonzalez E."/>
            <person name="Galan B."/>
            <person name="De La Calle F."/>
            <person name="Garcia J.L."/>
        </authorList>
    </citation>
    <scope>NUCLEOTIDE SEQUENCE</scope>
    <source>
        <strain evidence="1">PHM038</strain>
    </source>
</reference>
<dbReference type="AlphaFoldDB" id="A0A926P3T7"/>
<dbReference type="EMBL" id="JABFCZ010000051">
    <property type="protein sequence ID" value="MBD1549675.1"/>
    <property type="molecule type" value="Genomic_DNA"/>
</dbReference>
<organism evidence="1 2">
    <name type="scientific">Roseibium aggregatum</name>
    <dbReference type="NCBI Taxonomy" id="187304"/>
    <lineage>
        <taxon>Bacteria</taxon>
        <taxon>Pseudomonadati</taxon>
        <taxon>Pseudomonadota</taxon>
        <taxon>Alphaproteobacteria</taxon>
        <taxon>Hyphomicrobiales</taxon>
        <taxon>Stappiaceae</taxon>
        <taxon>Roseibium</taxon>
    </lineage>
</organism>
<sequence length="62" mass="7084">MNTIEMPDRLAQDLIMDIRQNDGKLSKKRQTGIFEKMSVEEVSKSEEIVQDAFADFDAEFGS</sequence>
<dbReference type="RefSeq" id="WP_190294364.1">
    <property type="nucleotide sequence ID" value="NZ_JABFCZ010000051.1"/>
</dbReference>
<comment type="caution">
    <text evidence="1">The sequence shown here is derived from an EMBL/GenBank/DDBJ whole genome shotgun (WGS) entry which is preliminary data.</text>
</comment>
<protein>
    <submittedName>
        <fullName evidence="1">Uncharacterized protein</fullName>
    </submittedName>
</protein>
<accession>A0A926P3T7</accession>
<gene>
    <name evidence="1" type="ORF">HK439_25770</name>
</gene>